<dbReference type="PANTHER" id="PTHR34501:SF9">
    <property type="entry name" value="MAJOR OUTER MEMBRANE PROTEIN P.IA"/>
    <property type="match status" value="1"/>
</dbReference>
<evidence type="ECO:0000256" key="9">
    <source>
        <dbReference type="ARBA" id="ARBA00023136"/>
    </source>
</evidence>
<keyword evidence="4" id="KW-1134">Transmembrane beta strand</keyword>
<protein>
    <submittedName>
        <fullName evidence="13">Porin</fullName>
    </submittedName>
</protein>
<dbReference type="InterPro" id="IPR023614">
    <property type="entry name" value="Porin_dom_sf"/>
</dbReference>
<comment type="subunit">
    <text evidence="2">Homotrimer.</text>
</comment>
<evidence type="ECO:0000256" key="3">
    <source>
        <dbReference type="ARBA" id="ARBA00022448"/>
    </source>
</evidence>
<keyword evidence="6 11" id="KW-0732">Signal</keyword>
<keyword evidence="3" id="KW-0813">Transport</keyword>
<proteinExistence type="predicted"/>
<keyword evidence="14" id="KW-1185">Reference proteome</keyword>
<evidence type="ECO:0000256" key="5">
    <source>
        <dbReference type="ARBA" id="ARBA00022692"/>
    </source>
</evidence>
<dbReference type="Pfam" id="PF13609">
    <property type="entry name" value="Porin_4"/>
    <property type="match status" value="1"/>
</dbReference>
<dbReference type="GO" id="GO:0015288">
    <property type="term" value="F:porin activity"/>
    <property type="evidence" value="ECO:0007669"/>
    <property type="project" value="UniProtKB-KW"/>
</dbReference>
<evidence type="ECO:0000256" key="1">
    <source>
        <dbReference type="ARBA" id="ARBA00004571"/>
    </source>
</evidence>
<keyword evidence="9" id="KW-0472">Membrane</keyword>
<dbReference type="AlphaFoldDB" id="A0A843YSC5"/>
<dbReference type="OrthoDB" id="5289162at2"/>
<keyword evidence="5" id="KW-0812">Transmembrane</keyword>
<sequence length="374" mass="39797">MQTTNNKFKAVKLAVAALIGGASAIVAMPAMADTNVTVSGLVDTYVGSQKYSGDSAASSIVGAGGMTTSWWGFSGTEDLGDGLQANFKLTSFFRSNNGAIGRFDGNETMFSRDAHVGLSGAFGAISVGRDLAPNFLPSILFNPFGDSFQFSPLIMHMDVPVFNASNWANTTAGDTGWSNELMYTTPDFSGLKANLHYQFGGIAGQTGKNNIGANVLYFHGPLALTAFYQRVDINNPLPGEVGNVQQATDGEGPFAPSQKAWFVGGSYDLNFAKLFATYQQTTNDGIDWKDKTLQLGTSIPFGHGAILASWAGTKRTGTDISAPLGESSIKRNTATVGYDYNLSKRTDVYANYMYDKITDENSGGSVGVGIRHRF</sequence>
<dbReference type="GO" id="GO:0009279">
    <property type="term" value="C:cell outer membrane"/>
    <property type="evidence" value="ECO:0007669"/>
    <property type="project" value="UniProtKB-SubCell"/>
</dbReference>
<reference evidence="13 14" key="1">
    <citation type="submission" date="2019-10" db="EMBL/GenBank/DDBJ databases">
        <title>Glaciimonas soli sp. nov., a psychrophilic bacterium isolated from the forest soil of a high elevation mountain in Taiwan.</title>
        <authorList>
            <person name="Wang L.-T."/>
            <person name="Shieh W.Y."/>
        </authorList>
    </citation>
    <scope>NUCLEOTIDE SEQUENCE [LARGE SCALE GENOMIC DNA]</scope>
    <source>
        <strain evidence="13 14">GS1</strain>
    </source>
</reference>
<evidence type="ECO:0000256" key="8">
    <source>
        <dbReference type="ARBA" id="ARBA00023114"/>
    </source>
</evidence>
<dbReference type="InterPro" id="IPR033900">
    <property type="entry name" value="Gram_neg_porin_domain"/>
</dbReference>
<dbReference type="RefSeq" id="WP_153236260.1">
    <property type="nucleotide sequence ID" value="NZ_WINI01000011.1"/>
</dbReference>
<comment type="caution">
    <text evidence="13">The sequence shown here is derived from an EMBL/GenBank/DDBJ whole genome shotgun (WGS) entry which is preliminary data.</text>
</comment>
<evidence type="ECO:0000256" key="11">
    <source>
        <dbReference type="SAM" id="SignalP"/>
    </source>
</evidence>
<dbReference type="EMBL" id="WINI01000011">
    <property type="protein sequence ID" value="MQR02629.1"/>
    <property type="molecule type" value="Genomic_DNA"/>
</dbReference>
<dbReference type="SUPFAM" id="SSF56935">
    <property type="entry name" value="Porins"/>
    <property type="match status" value="1"/>
</dbReference>
<evidence type="ECO:0000256" key="2">
    <source>
        <dbReference type="ARBA" id="ARBA00011233"/>
    </source>
</evidence>
<dbReference type="CDD" id="cd00342">
    <property type="entry name" value="gram_neg_porins"/>
    <property type="match status" value="1"/>
</dbReference>
<keyword evidence="7" id="KW-0406">Ion transport</keyword>
<comment type="subcellular location">
    <subcellularLocation>
        <location evidence="1">Cell outer membrane</location>
        <topology evidence="1">Multi-pass membrane protein</topology>
    </subcellularLocation>
</comment>
<dbReference type="Gene3D" id="2.40.160.10">
    <property type="entry name" value="Porin"/>
    <property type="match status" value="1"/>
</dbReference>
<evidence type="ECO:0000313" key="14">
    <source>
        <dbReference type="Proteomes" id="UP000451565"/>
    </source>
</evidence>
<dbReference type="GO" id="GO:0046930">
    <property type="term" value="C:pore complex"/>
    <property type="evidence" value="ECO:0007669"/>
    <property type="project" value="UniProtKB-KW"/>
</dbReference>
<feature type="chain" id="PRO_5032383007" evidence="11">
    <location>
        <begin position="33"/>
        <end position="374"/>
    </location>
</feature>
<gene>
    <name evidence="13" type="ORF">GEV47_18285</name>
</gene>
<feature type="signal peptide" evidence="11">
    <location>
        <begin position="1"/>
        <end position="32"/>
    </location>
</feature>
<dbReference type="PANTHER" id="PTHR34501">
    <property type="entry name" value="PROTEIN YDDL-RELATED"/>
    <property type="match status" value="1"/>
</dbReference>
<dbReference type="InterPro" id="IPR050298">
    <property type="entry name" value="Gram-neg_bact_OMP"/>
</dbReference>
<evidence type="ECO:0000256" key="6">
    <source>
        <dbReference type="ARBA" id="ARBA00022729"/>
    </source>
</evidence>
<accession>A0A843YSC5</accession>
<evidence type="ECO:0000256" key="4">
    <source>
        <dbReference type="ARBA" id="ARBA00022452"/>
    </source>
</evidence>
<keyword evidence="8" id="KW-0626">Porin</keyword>
<keyword evidence="10" id="KW-0998">Cell outer membrane</keyword>
<evidence type="ECO:0000256" key="10">
    <source>
        <dbReference type="ARBA" id="ARBA00023237"/>
    </source>
</evidence>
<evidence type="ECO:0000259" key="12">
    <source>
        <dbReference type="Pfam" id="PF13609"/>
    </source>
</evidence>
<evidence type="ECO:0000256" key="7">
    <source>
        <dbReference type="ARBA" id="ARBA00023065"/>
    </source>
</evidence>
<name>A0A843YSC5_9BURK</name>
<feature type="domain" description="Porin" evidence="12">
    <location>
        <begin position="17"/>
        <end position="356"/>
    </location>
</feature>
<dbReference type="GO" id="GO:0006811">
    <property type="term" value="P:monoatomic ion transport"/>
    <property type="evidence" value="ECO:0007669"/>
    <property type="project" value="UniProtKB-KW"/>
</dbReference>
<evidence type="ECO:0000313" key="13">
    <source>
        <dbReference type="EMBL" id="MQR02629.1"/>
    </source>
</evidence>
<organism evidence="13 14">
    <name type="scientific">Glaciimonas soli</name>
    <dbReference type="NCBI Taxonomy" id="2590999"/>
    <lineage>
        <taxon>Bacteria</taxon>
        <taxon>Pseudomonadati</taxon>
        <taxon>Pseudomonadota</taxon>
        <taxon>Betaproteobacteria</taxon>
        <taxon>Burkholderiales</taxon>
        <taxon>Oxalobacteraceae</taxon>
        <taxon>Glaciimonas</taxon>
    </lineage>
</organism>
<dbReference type="Proteomes" id="UP000451565">
    <property type="component" value="Unassembled WGS sequence"/>
</dbReference>